<dbReference type="Proteomes" id="UP000765509">
    <property type="component" value="Unassembled WGS sequence"/>
</dbReference>
<gene>
    <name evidence="2" type="ORF">O181_038887</name>
</gene>
<sequence length="95" mass="10967">MAKINEIRETEDHNDKEDASDSEKDTEESETSESDAINIMDAKINNIDLICEVLDVNRTYHKLEHLIQASQTYKMPNCIEPNQKKKCDIQLESQV</sequence>
<keyword evidence="3" id="KW-1185">Reference proteome</keyword>
<feature type="region of interest" description="Disordered" evidence="1">
    <location>
        <begin position="1"/>
        <end position="37"/>
    </location>
</feature>
<name>A0A9Q3DFM5_9BASI</name>
<feature type="compositionally biased region" description="Acidic residues" evidence="1">
    <location>
        <begin position="24"/>
        <end position="33"/>
    </location>
</feature>
<feature type="compositionally biased region" description="Basic and acidic residues" evidence="1">
    <location>
        <begin position="1"/>
        <end position="23"/>
    </location>
</feature>
<protein>
    <submittedName>
        <fullName evidence="2">Uncharacterized protein</fullName>
    </submittedName>
</protein>
<evidence type="ECO:0000256" key="1">
    <source>
        <dbReference type="SAM" id="MobiDB-lite"/>
    </source>
</evidence>
<proteinExistence type="predicted"/>
<dbReference type="AlphaFoldDB" id="A0A9Q3DFM5"/>
<reference evidence="2" key="1">
    <citation type="submission" date="2021-03" db="EMBL/GenBank/DDBJ databases">
        <title>Draft genome sequence of rust myrtle Austropuccinia psidii MF-1, a brazilian biotype.</title>
        <authorList>
            <person name="Quecine M.C."/>
            <person name="Pachon D.M.R."/>
            <person name="Bonatelli M.L."/>
            <person name="Correr F.H."/>
            <person name="Franceschini L.M."/>
            <person name="Leite T.F."/>
            <person name="Margarido G.R.A."/>
            <person name="Almeida C.A."/>
            <person name="Ferrarezi J.A."/>
            <person name="Labate C.A."/>
        </authorList>
    </citation>
    <scope>NUCLEOTIDE SEQUENCE</scope>
    <source>
        <strain evidence="2">MF-1</strain>
    </source>
</reference>
<evidence type="ECO:0000313" key="2">
    <source>
        <dbReference type="EMBL" id="MBW0499172.1"/>
    </source>
</evidence>
<evidence type="ECO:0000313" key="3">
    <source>
        <dbReference type="Proteomes" id="UP000765509"/>
    </source>
</evidence>
<dbReference type="EMBL" id="AVOT02015133">
    <property type="protein sequence ID" value="MBW0499172.1"/>
    <property type="molecule type" value="Genomic_DNA"/>
</dbReference>
<accession>A0A9Q3DFM5</accession>
<comment type="caution">
    <text evidence="2">The sequence shown here is derived from an EMBL/GenBank/DDBJ whole genome shotgun (WGS) entry which is preliminary data.</text>
</comment>
<organism evidence="2 3">
    <name type="scientific">Austropuccinia psidii MF-1</name>
    <dbReference type="NCBI Taxonomy" id="1389203"/>
    <lineage>
        <taxon>Eukaryota</taxon>
        <taxon>Fungi</taxon>
        <taxon>Dikarya</taxon>
        <taxon>Basidiomycota</taxon>
        <taxon>Pucciniomycotina</taxon>
        <taxon>Pucciniomycetes</taxon>
        <taxon>Pucciniales</taxon>
        <taxon>Sphaerophragmiaceae</taxon>
        <taxon>Austropuccinia</taxon>
    </lineage>
</organism>